<dbReference type="Pfam" id="PF00072">
    <property type="entry name" value="Response_reg"/>
    <property type="match status" value="1"/>
</dbReference>
<organism evidence="8 9">
    <name type="scientific">Flavihumibacter stibioxidans</name>
    <dbReference type="NCBI Taxonomy" id="1834163"/>
    <lineage>
        <taxon>Bacteria</taxon>
        <taxon>Pseudomonadati</taxon>
        <taxon>Bacteroidota</taxon>
        <taxon>Chitinophagia</taxon>
        <taxon>Chitinophagales</taxon>
        <taxon>Chitinophagaceae</taxon>
        <taxon>Flavihumibacter</taxon>
    </lineage>
</organism>
<dbReference type="Gene3D" id="3.40.50.2300">
    <property type="match status" value="1"/>
</dbReference>
<keyword evidence="9" id="KW-1185">Reference proteome</keyword>
<proteinExistence type="predicted"/>
<evidence type="ECO:0000259" key="7">
    <source>
        <dbReference type="PROSITE" id="PS50110"/>
    </source>
</evidence>
<comment type="caution">
    <text evidence="8">The sequence shown here is derived from an EMBL/GenBank/DDBJ whole genome shotgun (WGS) entry which is preliminary data.</text>
</comment>
<evidence type="ECO:0000259" key="6">
    <source>
        <dbReference type="PROSITE" id="PS50043"/>
    </source>
</evidence>
<feature type="modified residue" description="4-aspartylphosphate" evidence="5">
    <location>
        <position position="55"/>
    </location>
</feature>
<dbReference type="InterPro" id="IPR058245">
    <property type="entry name" value="NreC/VraR/RcsB-like_REC"/>
</dbReference>
<evidence type="ECO:0000256" key="1">
    <source>
        <dbReference type="ARBA" id="ARBA00022553"/>
    </source>
</evidence>
<keyword evidence="1 5" id="KW-0597">Phosphoprotein</keyword>
<accession>A0ABR7M9V8</accession>
<dbReference type="InterPro" id="IPR011006">
    <property type="entry name" value="CheY-like_superfamily"/>
</dbReference>
<keyword evidence="2" id="KW-0805">Transcription regulation</keyword>
<feature type="domain" description="Response regulatory" evidence="7">
    <location>
        <begin position="4"/>
        <end position="120"/>
    </location>
</feature>
<dbReference type="SMART" id="SM00448">
    <property type="entry name" value="REC"/>
    <property type="match status" value="1"/>
</dbReference>
<dbReference type="SUPFAM" id="SSF46894">
    <property type="entry name" value="C-terminal effector domain of the bipartite response regulators"/>
    <property type="match status" value="1"/>
</dbReference>
<feature type="domain" description="HTH luxR-type" evidence="6">
    <location>
        <begin position="143"/>
        <end position="209"/>
    </location>
</feature>
<dbReference type="InterPro" id="IPR016032">
    <property type="entry name" value="Sig_transdc_resp-reg_C-effctor"/>
</dbReference>
<dbReference type="Proteomes" id="UP000765802">
    <property type="component" value="Unassembled WGS sequence"/>
</dbReference>
<dbReference type="RefSeq" id="WP_187256662.1">
    <property type="nucleotide sequence ID" value="NZ_JBHULF010000014.1"/>
</dbReference>
<dbReference type="SMART" id="SM00421">
    <property type="entry name" value="HTH_LUXR"/>
    <property type="match status" value="1"/>
</dbReference>
<dbReference type="EMBL" id="MBUA01000012">
    <property type="protein sequence ID" value="MBC6491363.1"/>
    <property type="molecule type" value="Genomic_DNA"/>
</dbReference>
<dbReference type="InterPro" id="IPR039420">
    <property type="entry name" value="WalR-like"/>
</dbReference>
<dbReference type="PANTHER" id="PTHR43214:SF24">
    <property type="entry name" value="TRANSCRIPTIONAL REGULATORY PROTEIN NARL-RELATED"/>
    <property type="match status" value="1"/>
</dbReference>
<evidence type="ECO:0000313" key="9">
    <source>
        <dbReference type="Proteomes" id="UP000765802"/>
    </source>
</evidence>
<dbReference type="CDD" id="cd06170">
    <property type="entry name" value="LuxR_C_like"/>
    <property type="match status" value="1"/>
</dbReference>
<sequence>MAVRIVLFEDNNTLRESLATLLNSSGEFEVVYHDKDLLAAEAIVGEYRPEVVIMDIDMPEISGIEGVRTIKELDPEIDIIMYTQFEEDDKLFSSLCAGADGYILKKTSPIRLLDAIQEVRLGGAPMSPAIARRVLGSFKADRPVSPKEYSLTNRELEILQLLIKGYSIKQIASELFIAFDTCRTHLRNIYRKLHVNCGKEAIAKVLQEKIV</sequence>
<protein>
    <submittedName>
        <fullName evidence="8">Two-component system response regulator</fullName>
    </submittedName>
</protein>
<evidence type="ECO:0000256" key="5">
    <source>
        <dbReference type="PROSITE-ProRule" id="PRU00169"/>
    </source>
</evidence>
<gene>
    <name evidence="8" type="ORF">BC349_09990</name>
</gene>
<dbReference type="InterPro" id="IPR000792">
    <property type="entry name" value="Tscrpt_reg_LuxR_C"/>
</dbReference>
<dbReference type="CDD" id="cd17535">
    <property type="entry name" value="REC_NarL-like"/>
    <property type="match status" value="1"/>
</dbReference>
<dbReference type="InterPro" id="IPR001789">
    <property type="entry name" value="Sig_transdc_resp-reg_receiver"/>
</dbReference>
<reference evidence="8 9" key="1">
    <citation type="submission" date="2016-07" db="EMBL/GenBank/DDBJ databases">
        <title>Genome analysis of Flavihumibacter stibioxidans YS-17.</title>
        <authorList>
            <person name="Shi K."/>
            <person name="Han Y."/>
            <person name="Wang G."/>
        </authorList>
    </citation>
    <scope>NUCLEOTIDE SEQUENCE [LARGE SCALE GENOMIC DNA]</scope>
    <source>
        <strain evidence="8 9">YS-17</strain>
    </source>
</reference>
<name>A0ABR7M9V8_9BACT</name>
<dbReference type="PROSITE" id="PS50043">
    <property type="entry name" value="HTH_LUXR_2"/>
    <property type="match status" value="1"/>
</dbReference>
<dbReference type="PRINTS" id="PR00038">
    <property type="entry name" value="HTHLUXR"/>
</dbReference>
<dbReference type="SUPFAM" id="SSF52172">
    <property type="entry name" value="CheY-like"/>
    <property type="match status" value="1"/>
</dbReference>
<evidence type="ECO:0000256" key="3">
    <source>
        <dbReference type="ARBA" id="ARBA00023125"/>
    </source>
</evidence>
<evidence type="ECO:0000313" key="8">
    <source>
        <dbReference type="EMBL" id="MBC6491363.1"/>
    </source>
</evidence>
<evidence type="ECO:0000256" key="4">
    <source>
        <dbReference type="ARBA" id="ARBA00023163"/>
    </source>
</evidence>
<keyword evidence="4" id="KW-0804">Transcription</keyword>
<dbReference type="PROSITE" id="PS50110">
    <property type="entry name" value="RESPONSE_REGULATORY"/>
    <property type="match status" value="1"/>
</dbReference>
<dbReference type="Pfam" id="PF00196">
    <property type="entry name" value="GerE"/>
    <property type="match status" value="1"/>
</dbReference>
<evidence type="ECO:0000256" key="2">
    <source>
        <dbReference type="ARBA" id="ARBA00023015"/>
    </source>
</evidence>
<keyword evidence="3" id="KW-0238">DNA-binding</keyword>
<dbReference type="PANTHER" id="PTHR43214">
    <property type="entry name" value="TWO-COMPONENT RESPONSE REGULATOR"/>
    <property type="match status" value="1"/>
</dbReference>